<evidence type="ECO:0000313" key="2">
    <source>
        <dbReference type="Proteomes" id="UP001341840"/>
    </source>
</evidence>
<comment type="caution">
    <text evidence="1">The sequence shown here is derived from an EMBL/GenBank/DDBJ whole genome shotgun (WGS) entry which is preliminary data.</text>
</comment>
<proteinExistence type="predicted"/>
<dbReference type="EMBL" id="JASCZI010211572">
    <property type="protein sequence ID" value="MED6194595.1"/>
    <property type="molecule type" value="Genomic_DNA"/>
</dbReference>
<name>A0ABU6X971_9FABA</name>
<accession>A0ABU6X971</accession>
<keyword evidence="2" id="KW-1185">Reference proteome</keyword>
<protein>
    <submittedName>
        <fullName evidence="1">Uncharacterized protein</fullName>
    </submittedName>
</protein>
<reference evidence="1 2" key="1">
    <citation type="journal article" date="2023" name="Plants (Basel)">
        <title>Bridging the Gap: Combining Genomics and Transcriptomics Approaches to Understand Stylosanthes scabra, an Orphan Legume from the Brazilian Caatinga.</title>
        <authorList>
            <person name="Ferreira-Neto J.R.C."/>
            <person name="da Silva M.D."/>
            <person name="Binneck E."/>
            <person name="de Melo N.F."/>
            <person name="da Silva R.H."/>
            <person name="de Melo A.L.T.M."/>
            <person name="Pandolfi V."/>
            <person name="Bustamante F.O."/>
            <person name="Brasileiro-Vidal A.C."/>
            <person name="Benko-Iseppon A.M."/>
        </authorList>
    </citation>
    <scope>NUCLEOTIDE SEQUENCE [LARGE SCALE GENOMIC DNA]</scope>
    <source>
        <tissue evidence="1">Leaves</tissue>
    </source>
</reference>
<organism evidence="1 2">
    <name type="scientific">Stylosanthes scabra</name>
    <dbReference type="NCBI Taxonomy" id="79078"/>
    <lineage>
        <taxon>Eukaryota</taxon>
        <taxon>Viridiplantae</taxon>
        <taxon>Streptophyta</taxon>
        <taxon>Embryophyta</taxon>
        <taxon>Tracheophyta</taxon>
        <taxon>Spermatophyta</taxon>
        <taxon>Magnoliopsida</taxon>
        <taxon>eudicotyledons</taxon>
        <taxon>Gunneridae</taxon>
        <taxon>Pentapetalae</taxon>
        <taxon>rosids</taxon>
        <taxon>fabids</taxon>
        <taxon>Fabales</taxon>
        <taxon>Fabaceae</taxon>
        <taxon>Papilionoideae</taxon>
        <taxon>50 kb inversion clade</taxon>
        <taxon>dalbergioids sensu lato</taxon>
        <taxon>Dalbergieae</taxon>
        <taxon>Pterocarpus clade</taxon>
        <taxon>Stylosanthes</taxon>
    </lineage>
</organism>
<sequence>MLILSADSYLGHAHLWTKIFEVAEIDMSREEAETPGKANVITTKNINLMRRNIVNQVDEAGAAGKDAVAEDIHMVDIQPQFEIGNSSQVPPEAEVLPQVRQDLMEFIQKGFEDVRTTVAECFTRLSDRIDNLDILMASLRDEFRISTDKDLVANNLEQQDGATARDQFS</sequence>
<dbReference type="Proteomes" id="UP001341840">
    <property type="component" value="Unassembled WGS sequence"/>
</dbReference>
<evidence type="ECO:0000313" key="1">
    <source>
        <dbReference type="EMBL" id="MED6194595.1"/>
    </source>
</evidence>
<gene>
    <name evidence="1" type="ORF">PIB30_029973</name>
</gene>